<keyword evidence="7" id="KW-1278">Translocase</keyword>
<feature type="transmembrane region" description="Helical" evidence="12">
    <location>
        <begin position="961"/>
        <end position="978"/>
    </location>
</feature>
<accession>A0A4Q2JE54</accession>
<feature type="transmembrane region" description="Helical" evidence="12">
    <location>
        <begin position="795"/>
        <end position="817"/>
    </location>
</feature>
<evidence type="ECO:0000256" key="5">
    <source>
        <dbReference type="ARBA" id="ARBA00022840"/>
    </source>
</evidence>
<keyword evidence="9 12" id="KW-0472">Membrane</keyword>
<feature type="compositionally biased region" description="Low complexity" evidence="11">
    <location>
        <begin position="1"/>
        <end position="24"/>
    </location>
</feature>
<dbReference type="PRINTS" id="PR00120">
    <property type="entry name" value="HATPASE"/>
</dbReference>
<dbReference type="InterPro" id="IPR023299">
    <property type="entry name" value="ATPase_P-typ_cyto_dom_N"/>
</dbReference>
<feature type="region of interest" description="Disordered" evidence="11">
    <location>
        <begin position="78"/>
        <end position="106"/>
    </location>
</feature>
<gene>
    <name evidence="14" type="ORF">ESO86_12165</name>
</gene>
<evidence type="ECO:0000259" key="13">
    <source>
        <dbReference type="SMART" id="SM00831"/>
    </source>
</evidence>
<dbReference type="Proteomes" id="UP000292881">
    <property type="component" value="Unassembled WGS sequence"/>
</dbReference>
<dbReference type="InterPro" id="IPR059000">
    <property type="entry name" value="ATPase_P-type_domA"/>
</dbReference>
<dbReference type="InterPro" id="IPR023298">
    <property type="entry name" value="ATPase_P-typ_TM_dom_sf"/>
</dbReference>
<dbReference type="InterPro" id="IPR001757">
    <property type="entry name" value="P_typ_ATPase"/>
</dbReference>
<name>A0A4Q2JE54_9MICO</name>
<dbReference type="Pfam" id="PF00690">
    <property type="entry name" value="Cation_ATPase_N"/>
    <property type="match status" value="1"/>
</dbReference>
<organism evidence="14 15">
    <name type="scientific">Agromyces binzhouensis</name>
    <dbReference type="NCBI Taxonomy" id="1817495"/>
    <lineage>
        <taxon>Bacteria</taxon>
        <taxon>Bacillati</taxon>
        <taxon>Actinomycetota</taxon>
        <taxon>Actinomycetes</taxon>
        <taxon>Micrococcales</taxon>
        <taxon>Microbacteriaceae</taxon>
        <taxon>Agromyces</taxon>
    </lineage>
</organism>
<evidence type="ECO:0000256" key="2">
    <source>
        <dbReference type="ARBA" id="ARBA00022692"/>
    </source>
</evidence>
<dbReference type="Gene3D" id="2.70.150.10">
    <property type="entry name" value="Calcium-transporting ATPase, cytoplasmic transduction domain A"/>
    <property type="match status" value="1"/>
</dbReference>
<evidence type="ECO:0000256" key="3">
    <source>
        <dbReference type="ARBA" id="ARBA00022723"/>
    </source>
</evidence>
<dbReference type="PANTHER" id="PTHR24093:SF506">
    <property type="entry name" value="CATION-TRANSPORTING ATPASE PMA1"/>
    <property type="match status" value="1"/>
</dbReference>
<sequence>MRPSSCSAGGAASASAPAAPGNAAVPHLATDSTSGTFAANSSTPSRGGTWFRTSCVIIVDLRRPFCCAGRAAPLGCGQTSSRGGPVSIDTTSQSPQSPAPEESGTGWWALQPDEAIAAARTDGSRGLAAPEAAARLADVGPNALVSAPPPSMWRIALGQVGQLMTLMLIAVAVVSLLIGQVSTAIIVAILVLYNVISGTRQELKARRSVDALAKLQTPQARVMRDGSIALVPATQLVPGDIVDLEAGDLVPADGRILRAANLETQEAALTGESLPIPKGPTANAPDTALADRTAMVFQNTSVTRGTARIVVAETGMRTQMGRIASMLTEVGSGKSPLQRELDGLTKVLGVIAWGAVLVIIAIGAFRGQSVTELLFLGTAVAISAIPTGLPVFVQGLLSWGASKLADQRAIVASLNDVETLGATSAICSDKTGTLTMNEMTVRTAWMGGDHFRVTGEGYSFDGRMLGATDEPVEAATLGLAISLPNDATVSADGTVVGDPTEAAMIVLGAKLGIDADAARRDFPRLAEVPFDSDYKFMATLQRMPVRGETRLVLLVKGAPDVVLGRCTTMLTRERELAPVDAASATAELEEMSATGLRTLAVAARFVDDADEGRVAADPMSWVDELALIGLVGIVDPLRAEAKAAVEVAASAGIEVRMITGDHAVTAGAIGRELGLGAGAVSGAELQAMSDEELTRRLPDLHVFGRVTPDDKLRLVRLLQAQGEIVAMTGDAVNDAAAIKQADVGVAMGSGSEVTKQAAKLVLTDDNFATLVHAVELGRIVYAKITAYLRFQMTQLISLILLFLAASAFQIADGVALFPQQVLFLNFFVTLFAVLGIAADAPPPATMTEPPRNPKLGIVNPHSVAEWLGYGAVIFLITLVPLVWGPDEPSADGPTASMTMAYVVVGLATVVSALLMRRSPESGLVPPIAAIAKFLVWPVVIIVLSTELGFLQQLLGTVSLTGWQWLECIVLLLFLIVAVEGDKWIRRLRATERERMAEQQRARATAS</sequence>
<evidence type="ECO:0000256" key="8">
    <source>
        <dbReference type="ARBA" id="ARBA00022989"/>
    </source>
</evidence>
<dbReference type="InterPro" id="IPR044492">
    <property type="entry name" value="P_typ_ATPase_HD_dom"/>
</dbReference>
<dbReference type="Pfam" id="PF00122">
    <property type="entry name" value="E1-E2_ATPase"/>
    <property type="match status" value="1"/>
</dbReference>
<dbReference type="GO" id="GO:0016887">
    <property type="term" value="F:ATP hydrolysis activity"/>
    <property type="evidence" value="ECO:0007669"/>
    <property type="project" value="InterPro"/>
</dbReference>
<evidence type="ECO:0000256" key="11">
    <source>
        <dbReference type="SAM" id="MobiDB-lite"/>
    </source>
</evidence>
<evidence type="ECO:0000256" key="4">
    <source>
        <dbReference type="ARBA" id="ARBA00022741"/>
    </source>
</evidence>
<dbReference type="PANTHER" id="PTHR24093">
    <property type="entry name" value="CATION TRANSPORTING ATPASE"/>
    <property type="match status" value="1"/>
</dbReference>
<dbReference type="InterPro" id="IPR018303">
    <property type="entry name" value="ATPase_P-typ_P_site"/>
</dbReference>
<dbReference type="GO" id="GO:0005388">
    <property type="term" value="F:P-type calcium transporter activity"/>
    <property type="evidence" value="ECO:0007669"/>
    <property type="project" value="TreeGrafter"/>
</dbReference>
<dbReference type="SFLD" id="SFLDG00002">
    <property type="entry name" value="C1.7:_P-type_atpase_like"/>
    <property type="match status" value="1"/>
</dbReference>
<dbReference type="SUPFAM" id="SSF81653">
    <property type="entry name" value="Calcium ATPase, transduction domain A"/>
    <property type="match status" value="1"/>
</dbReference>
<feature type="transmembrane region" description="Helical" evidence="12">
    <location>
        <begin position="823"/>
        <end position="842"/>
    </location>
</feature>
<dbReference type="PROSITE" id="PS00154">
    <property type="entry name" value="ATPASE_E1_E2"/>
    <property type="match status" value="1"/>
</dbReference>
<keyword evidence="6" id="KW-0460">Magnesium</keyword>
<dbReference type="Pfam" id="PF08282">
    <property type="entry name" value="Hydrolase_3"/>
    <property type="match status" value="1"/>
</dbReference>
<comment type="subcellular location">
    <subcellularLocation>
        <location evidence="1">Cell membrane</location>
        <topology evidence="1">Multi-pass membrane protein</topology>
    </subcellularLocation>
</comment>
<reference evidence="14 15" key="1">
    <citation type="submission" date="2019-01" db="EMBL/GenBank/DDBJ databases">
        <authorList>
            <person name="Li J."/>
        </authorList>
    </citation>
    <scope>NUCLEOTIDE SEQUENCE [LARGE SCALE GENOMIC DNA]</scope>
    <source>
        <strain evidence="14 15">CGMCC 4.7180</strain>
    </source>
</reference>
<evidence type="ECO:0000256" key="12">
    <source>
        <dbReference type="SAM" id="Phobius"/>
    </source>
</evidence>
<dbReference type="InterPro" id="IPR008250">
    <property type="entry name" value="ATPase_P-typ_transduc_dom_A_sf"/>
</dbReference>
<feature type="compositionally biased region" description="Low complexity" evidence="11">
    <location>
        <begin position="92"/>
        <end position="103"/>
    </location>
</feature>
<dbReference type="NCBIfam" id="TIGR01494">
    <property type="entry name" value="ATPase_P-type"/>
    <property type="match status" value="2"/>
</dbReference>
<comment type="caution">
    <text evidence="14">The sequence shown here is derived from an EMBL/GenBank/DDBJ whole genome shotgun (WGS) entry which is preliminary data.</text>
</comment>
<dbReference type="AlphaFoldDB" id="A0A4Q2JE54"/>
<evidence type="ECO:0000256" key="6">
    <source>
        <dbReference type="ARBA" id="ARBA00022842"/>
    </source>
</evidence>
<feature type="transmembrane region" description="Helical" evidence="12">
    <location>
        <begin position="895"/>
        <end position="915"/>
    </location>
</feature>
<dbReference type="OrthoDB" id="9814270at2"/>
<dbReference type="GO" id="GO:0005886">
    <property type="term" value="C:plasma membrane"/>
    <property type="evidence" value="ECO:0007669"/>
    <property type="project" value="UniProtKB-SubCell"/>
</dbReference>
<evidence type="ECO:0000313" key="14">
    <source>
        <dbReference type="EMBL" id="RXZ46005.1"/>
    </source>
</evidence>
<keyword evidence="3" id="KW-0479">Metal-binding</keyword>
<evidence type="ECO:0000256" key="1">
    <source>
        <dbReference type="ARBA" id="ARBA00004651"/>
    </source>
</evidence>
<dbReference type="InterPro" id="IPR006068">
    <property type="entry name" value="ATPase_P-typ_cation-transptr_C"/>
</dbReference>
<feature type="transmembrane region" description="Helical" evidence="12">
    <location>
        <begin position="347"/>
        <end position="367"/>
    </location>
</feature>
<dbReference type="InterPro" id="IPR023214">
    <property type="entry name" value="HAD_sf"/>
</dbReference>
<evidence type="ECO:0000313" key="15">
    <source>
        <dbReference type="Proteomes" id="UP000292881"/>
    </source>
</evidence>
<dbReference type="Gene3D" id="3.40.1110.10">
    <property type="entry name" value="Calcium-transporting ATPase, cytoplasmic domain N"/>
    <property type="match status" value="1"/>
</dbReference>
<feature type="transmembrane region" description="Helical" evidence="12">
    <location>
        <begin position="863"/>
        <end position="883"/>
    </location>
</feature>
<dbReference type="InterPro" id="IPR004014">
    <property type="entry name" value="ATPase_P-typ_cation-transptr_N"/>
</dbReference>
<feature type="transmembrane region" description="Helical" evidence="12">
    <location>
        <begin position="927"/>
        <end position="949"/>
    </location>
</feature>
<keyword evidence="5" id="KW-0067">ATP-binding</keyword>
<dbReference type="Pfam" id="PF00689">
    <property type="entry name" value="Cation_ATPase_C"/>
    <property type="match status" value="1"/>
</dbReference>
<dbReference type="SUPFAM" id="SSF56784">
    <property type="entry name" value="HAD-like"/>
    <property type="match status" value="1"/>
</dbReference>
<dbReference type="SFLD" id="SFLDS00003">
    <property type="entry name" value="Haloacid_Dehalogenase"/>
    <property type="match status" value="1"/>
</dbReference>
<protein>
    <submittedName>
        <fullName evidence="14">Cation-translocating P-type ATPase</fullName>
    </submittedName>
</protein>
<keyword evidence="2 12" id="KW-0812">Transmembrane</keyword>
<feature type="transmembrane region" description="Helical" evidence="12">
    <location>
        <begin position="373"/>
        <end position="393"/>
    </location>
</feature>
<keyword evidence="15" id="KW-1185">Reference proteome</keyword>
<dbReference type="GO" id="GO:0005524">
    <property type="term" value="F:ATP binding"/>
    <property type="evidence" value="ECO:0007669"/>
    <property type="project" value="UniProtKB-KW"/>
</dbReference>
<dbReference type="Pfam" id="PF13246">
    <property type="entry name" value="Cation_ATPase"/>
    <property type="match status" value="1"/>
</dbReference>
<evidence type="ECO:0000256" key="7">
    <source>
        <dbReference type="ARBA" id="ARBA00022967"/>
    </source>
</evidence>
<proteinExistence type="predicted"/>
<evidence type="ECO:0000256" key="10">
    <source>
        <dbReference type="ARBA" id="ARBA00049360"/>
    </source>
</evidence>
<dbReference type="PRINTS" id="PR00119">
    <property type="entry name" value="CATATPASE"/>
</dbReference>
<dbReference type="SFLD" id="SFLDF00027">
    <property type="entry name" value="p-type_atpase"/>
    <property type="match status" value="1"/>
</dbReference>
<dbReference type="SUPFAM" id="SSF81660">
    <property type="entry name" value="Metal cation-transporting ATPase, ATP-binding domain N"/>
    <property type="match status" value="1"/>
</dbReference>
<dbReference type="SUPFAM" id="SSF81665">
    <property type="entry name" value="Calcium ATPase, transmembrane domain M"/>
    <property type="match status" value="1"/>
</dbReference>
<keyword evidence="8 12" id="KW-1133">Transmembrane helix</keyword>
<dbReference type="InterPro" id="IPR036412">
    <property type="entry name" value="HAD-like_sf"/>
</dbReference>
<dbReference type="SMART" id="SM00831">
    <property type="entry name" value="Cation_ATPase_N"/>
    <property type="match status" value="1"/>
</dbReference>
<keyword evidence="4" id="KW-0547">Nucleotide-binding</keyword>
<comment type="catalytic activity">
    <reaction evidence="10">
        <text>ATP + H2O = ADP + phosphate + H(+)</text>
        <dbReference type="Rhea" id="RHEA:13065"/>
        <dbReference type="ChEBI" id="CHEBI:15377"/>
        <dbReference type="ChEBI" id="CHEBI:15378"/>
        <dbReference type="ChEBI" id="CHEBI:30616"/>
        <dbReference type="ChEBI" id="CHEBI:43474"/>
        <dbReference type="ChEBI" id="CHEBI:456216"/>
    </reaction>
</comment>
<dbReference type="GO" id="GO:0046872">
    <property type="term" value="F:metal ion binding"/>
    <property type="evidence" value="ECO:0007669"/>
    <property type="project" value="UniProtKB-KW"/>
</dbReference>
<dbReference type="EMBL" id="SDPL01000263">
    <property type="protein sequence ID" value="RXZ46005.1"/>
    <property type="molecule type" value="Genomic_DNA"/>
</dbReference>
<dbReference type="Gene3D" id="1.20.1110.10">
    <property type="entry name" value="Calcium-transporting ATPase, transmembrane domain"/>
    <property type="match status" value="1"/>
</dbReference>
<feature type="domain" description="Cation-transporting P-type ATPase N-terminal" evidence="13">
    <location>
        <begin position="106"/>
        <end position="180"/>
    </location>
</feature>
<evidence type="ECO:0000256" key="9">
    <source>
        <dbReference type="ARBA" id="ARBA00023136"/>
    </source>
</evidence>
<dbReference type="Gene3D" id="3.40.50.1000">
    <property type="entry name" value="HAD superfamily/HAD-like"/>
    <property type="match status" value="1"/>
</dbReference>
<feature type="transmembrane region" description="Helical" evidence="12">
    <location>
        <begin position="163"/>
        <end position="196"/>
    </location>
</feature>
<feature type="region of interest" description="Disordered" evidence="11">
    <location>
        <begin position="1"/>
        <end position="27"/>
    </location>
</feature>